<reference evidence="3" key="1">
    <citation type="journal article" date="2023" name="J. Hazard. Mater.">
        <title>Anaerobic biodegradation of pyrene and benzo[a]pyrene by a new sulfate-reducing Desulforamulus aquiferis strain DSA.</title>
        <authorList>
            <person name="Zhang Z."/>
            <person name="Sun J."/>
            <person name="Gong X."/>
            <person name="Wang C."/>
            <person name="Wang H."/>
        </authorList>
    </citation>
    <scope>NUCLEOTIDE SEQUENCE</scope>
    <source>
        <strain evidence="3">DSA</strain>
    </source>
</reference>
<feature type="region of interest" description="Disordered" evidence="1">
    <location>
        <begin position="1"/>
        <end position="21"/>
    </location>
</feature>
<keyword evidence="3" id="KW-0067">ATP-binding</keyword>
<comment type="caution">
    <text evidence="3">The sequence shown here is derived from an EMBL/GenBank/DDBJ whole genome shotgun (WGS) entry which is preliminary data.</text>
</comment>
<gene>
    <name evidence="3" type="ORF">P6N53_11735</name>
</gene>
<dbReference type="InterPro" id="IPR027417">
    <property type="entry name" value="P-loop_NTPase"/>
</dbReference>
<dbReference type="AlphaFoldDB" id="A0AAW7ZDT3"/>
<evidence type="ECO:0000259" key="2">
    <source>
        <dbReference type="Pfam" id="PF01695"/>
    </source>
</evidence>
<evidence type="ECO:0000256" key="1">
    <source>
        <dbReference type="SAM" id="MobiDB-lite"/>
    </source>
</evidence>
<protein>
    <submittedName>
        <fullName evidence="3">ATP-binding protein</fullName>
    </submittedName>
</protein>
<evidence type="ECO:0000313" key="4">
    <source>
        <dbReference type="Proteomes" id="UP001172911"/>
    </source>
</evidence>
<sequence length="252" mass="28906">MEPLAKAIKLPPSTGANSSGREAENFKCANCQDRGIVPVSNNLAEICPCQQQRKMERLMESSQITPAFRSKTFENFSINQRPPVIQDMFECARDYANRFEEIQLTENNWLVYLGEVGCGKTHLSMAVANSLLAKTIPVLYFPHVEGIKELLKYFQQKSETGIHTRVEKMKKAQVLIWDDLFKGRDKPTDWVMELVFEVINYRYLNLLPTVINSERLDYMLLELDKATGSRILERGKGYTVIVEGQACNYRLQ</sequence>
<dbReference type="Gene3D" id="3.40.50.300">
    <property type="entry name" value="P-loop containing nucleotide triphosphate hydrolases"/>
    <property type="match status" value="1"/>
</dbReference>
<dbReference type="RefSeq" id="WP_304543326.1">
    <property type="nucleotide sequence ID" value="NZ_JARPTC010000017.1"/>
</dbReference>
<dbReference type="InterPro" id="IPR002611">
    <property type="entry name" value="IstB_ATP-bd"/>
</dbReference>
<proteinExistence type="predicted"/>
<organism evidence="3 4">
    <name type="scientific">Desulforamulus aquiferis</name>
    <dbReference type="NCBI Taxonomy" id="1397668"/>
    <lineage>
        <taxon>Bacteria</taxon>
        <taxon>Bacillati</taxon>
        <taxon>Bacillota</taxon>
        <taxon>Clostridia</taxon>
        <taxon>Eubacteriales</taxon>
        <taxon>Peptococcaceae</taxon>
        <taxon>Desulforamulus</taxon>
    </lineage>
</organism>
<dbReference type="NCBIfam" id="NF005378">
    <property type="entry name" value="PRK06921.1"/>
    <property type="match status" value="1"/>
</dbReference>
<keyword evidence="4" id="KW-1185">Reference proteome</keyword>
<dbReference type="EMBL" id="JARPTC010000017">
    <property type="protein sequence ID" value="MDO7787892.1"/>
    <property type="molecule type" value="Genomic_DNA"/>
</dbReference>
<dbReference type="Pfam" id="PF01695">
    <property type="entry name" value="IstB_IS21"/>
    <property type="match status" value="1"/>
</dbReference>
<dbReference type="PANTHER" id="PTHR30050:SF10">
    <property type="entry name" value="PHAGE-LIKE ELEMENT PBSX PROTEIN XKDC"/>
    <property type="match status" value="1"/>
</dbReference>
<feature type="domain" description="IstB-like ATP-binding" evidence="2">
    <location>
        <begin position="50"/>
        <end position="205"/>
    </location>
</feature>
<dbReference type="Proteomes" id="UP001172911">
    <property type="component" value="Unassembled WGS sequence"/>
</dbReference>
<dbReference type="PANTHER" id="PTHR30050">
    <property type="entry name" value="CHROMOSOMAL REPLICATION INITIATOR PROTEIN DNAA"/>
    <property type="match status" value="1"/>
</dbReference>
<dbReference type="SUPFAM" id="SSF52540">
    <property type="entry name" value="P-loop containing nucleoside triphosphate hydrolases"/>
    <property type="match status" value="1"/>
</dbReference>
<keyword evidence="3" id="KW-0547">Nucleotide-binding</keyword>
<reference evidence="3" key="2">
    <citation type="submission" date="2023-03" db="EMBL/GenBank/DDBJ databases">
        <authorList>
            <person name="Zhang Z."/>
        </authorList>
    </citation>
    <scope>NUCLEOTIDE SEQUENCE</scope>
    <source>
        <strain evidence="3">DSA</strain>
    </source>
</reference>
<accession>A0AAW7ZDT3</accession>
<dbReference type="GO" id="GO:0005524">
    <property type="term" value="F:ATP binding"/>
    <property type="evidence" value="ECO:0007669"/>
    <property type="project" value="UniProtKB-KW"/>
</dbReference>
<name>A0AAW7ZDT3_9FIRM</name>
<dbReference type="GO" id="GO:0006260">
    <property type="term" value="P:DNA replication"/>
    <property type="evidence" value="ECO:0007669"/>
    <property type="project" value="TreeGrafter"/>
</dbReference>
<evidence type="ECO:0000313" key="3">
    <source>
        <dbReference type="EMBL" id="MDO7787892.1"/>
    </source>
</evidence>